<dbReference type="GO" id="GO:0004146">
    <property type="term" value="F:dihydrofolate reductase activity"/>
    <property type="evidence" value="ECO:0007669"/>
    <property type="project" value="UniProtKB-EC"/>
</dbReference>
<gene>
    <name evidence="11" type="ORF">BCL74_2341</name>
</gene>
<accession>A0A420WHA1</accession>
<evidence type="ECO:0000259" key="10">
    <source>
        <dbReference type="PROSITE" id="PS51330"/>
    </source>
</evidence>
<proteinExistence type="inferred from homology"/>
<dbReference type="RefSeq" id="WP_121220153.1">
    <property type="nucleotide sequence ID" value="NZ_RBIG01000002.1"/>
</dbReference>
<dbReference type="FunFam" id="3.40.430.10:FF:000001">
    <property type="entry name" value="Dihydrofolate reductase"/>
    <property type="match status" value="1"/>
</dbReference>
<comment type="caution">
    <text evidence="11">The sequence shown here is derived from an EMBL/GenBank/DDBJ whole genome shotgun (WGS) entry which is preliminary data.</text>
</comment>
<dbReference type="GO" id="GO:0046452">
    <property type="term" value="P:dihydrofolate metabolic process"/>
    <property type="evidence" value="ECO:0007669"/>
    <property type="project" value="TreeGrafter"/>
</dbReference>
<comment type="catalytic activity">
    <reaction evidence="8">
        <text>(6S)-5,6,7,8-tetrahydrofolate + NADP(+) = 7,8-dihydrofolate + NADPH + H(+)</text>
        <dbReference type="Rhea" id="RHEA:15009"/>
        <dbReference type="ChEBI" id="CHEBI:15378"/>
        <dbReference type="ChEBI" id="CHEBI:57451"/>
        <dbReference type="ChEBI" id="CHEBI:57453"/>
        <dbReference type="ChEBI" id="CHEBI:57783"/>
        <dbReference type="ChEBI" id="CHEBI:58349"/>
        <dbReference type="EC" id="1.5.1.3"/>
    </reaction>
</comment>
<evidence type="ECO:0000313" key="11">
    <source>
        <dbReference type="EMBL" id="RKQ70394.1"/>
    </source>
</evidence>
<evidence type="ECO:0000256" key="3">
    <source>
        <dbReference type="ARBA" id="ARBA00012856"/>
    </source>
</evidence>
<dbReference type="GO" id="GO:0005829">
    <property type="term" value="C:cytosol"/>
    <property type="evidence" value="ECO:0007669"/>
    <property type="project" value="TreeGrafter"/>
</dbReference>
<evidence type="ECO:0000256" key="8">
    <source>
        <dbReference type="PIRNR" id="PIRNR000194"/>
    </source>
</evidence>
<dbReference type="InterPro" id="IPR017925">
    <property type="entry name" value="DHFR_CS"/>
</dbReference>
<name>A0A420WHA1_9PROT</name>
<dbReference type="AlphaFoldDB" id="A0A420WHA1"/>
<dbReference type="UniPathway" id="UPA00077">
    <property type="reaction ID" value="UER00158"/>
</dbReference>
<dbReference type="PRINTS" id="PR00070">
    <property type="entry name" value="DHFR"/>
</dbReference>
<evidence type="ECO:0000256" key="7">
    <source>
        <dbReference type="ARBA" id="ARBA00025067"/>
    </source>
</evidence>
<dbReference type="SUPFAM" id="SSF53597">
    <property type="entry name" value="Dihydrofolate reductase-like"/>
    <property type="match status" value="1"/>
</dbReference>
<reference evidence="11 12" key="1">
    <citation type="submission" date="2018-10" db="EMBL/GenBank/DDBJ databases">
        <title>Comparative analysis of microorganisms from saline springs in Andes Mountain Range, Colombia.</title>
        <authorList>
            <person name="Rubin E."/>
        </authorList>
    </citation>
    <scope>NUCLEOTIDE SEQUENCE [LARGE SCALE GENOMIC DNA]</scope>
    <source>
        <strain evidence="11 12">USBA 36</strain>
    </source>
</reference>
<evidence type="ECO:0000256" key="6">
    <source>
        <dbReference type="ARBA" id="ARBA00023002"/>
    </source>
</evidence>
<dbReference type="InterPro" id="IPR001796">
    <property type="entry name" value="DHFR_dom"/>
</dbReference>
<evidence type="ECO:0000313" key="12">
    <source>
        <dbReference type="Proteomes" id="UP000277424"/>
    </source>
</evidence>
<dbReference type="PANTHER" id="PTHR48069">
    <property type="entry name" value="DIHYDROFOLATE REDUCTASE"/>
    <property type="match status" value="1"/>
</dbReference>
<comment type="pathway">
    <text evidence="1 8">Cofactor biosynthesis; tetrahydrofolate biosynthesis; 5,6,7,8-tetrahydrofolate from 7,8-dihydrofolate: step 1/1.</text>
</comment>
<evidence type="ECO:0000256" key="1">
    <source>
        <dbReference type="ARBA" id="ARBA00004903"/>
    </source>
</evidence>
<dbReference type="PIRSF" id="PIRSF000194">
    <property type="entry name" value="DHFR"/>
    <property type="match status" value="1"/>
</dbReference>
<sequence>MIFSAIAAMARNRVIGQDNGLPWRLPGDLKFFKAMTLGKPVVMGRKTFQSIGRPLPGRPNIVVTRDPAFSAEGVHIARDIDSALDLAERLARETGAEEVMVIGGADIYAQALPRLDRLYLTEIDAEIAGDAHFPEIEPRAWREADRTNPVLDEASGLSYCFVTLQRVGT</sequence>
<dbReference type="EC" id="1.5.1.3" evidence="3 8"/>
<dbReference type="OrthoDB" id="9804315at2"/>
<dbReference type="PANTHER" id="PTHR48069:SF3">
    <property type="entry name" value="DIHYDROFOLATE REDUCTASE"/>
    <property type="match status" value="1"/>
</dbReference>
<dbReference type="GO" id="GO:0046655">
    <property type="term" value="P:folic acid metabolic process"/>
    <property type="evidence" value="ECO:0007669"/>
    <property type="project" value="TreeGrafter"/>
</dbReference>
<dbReference type="CDD" id="cd00209">
    <property type="entry name" value="DHFR"/>
    <property type="match status" value="1"/>
</dbReference>
<dbReference type="Pfam" id="PF00186">
    <property type="entry name" value="DHFR_1"/>
    <property type="match status" value="1"/>
</dbReference>
<dbReference type="NCBIfam" id="NF008037">
    <property type="entry name" value="PRK10769.1"/>
    <property type="match status" value="1"/>
</dbReference>
<dbReference type="GO" id="GO:0046654">
    <property type="term" value="P:tetrahydrofolate biosynthetic process"/>
    <property type="evidence" value="ECO:0007669"/>
    <property type="project" value="UniProtKB-UniPathway"/>
</dbReference>
<comment type="similarity">
    <text evidence="2 8 9">Belongs to the dihydrofolate reductase family.</text>
</comment>
<feature type="domain" description="DHFR" evidence="10">
    <location>
        <begin position="2"/>
        <end position="166"/>
    </location>
</feature>
<evidence type="ECO:0000256" key="9">
    <source>
        <dbReference type="RuleBase" id="RU004474"/>
    </source>
</evidence>
<dbReference type="GO" id="GO:0070401">
    <property type="term" value="F:NADP+ binding"/>
    <property type="evidence" value="ECO:0007669"/>
    <property type="project" value="UniProtKB-ARBA"/>
</dbReference>
<evidence type="ECO:0000256" key="4">
    <source>
        <dbReference type="ARBA" id="ARBA00022563"/>
    </source>
</evidence>
<dbReference type="PROSITE" id="PS00075">
    <property type="entry name" value="DHFR_1"/>
    <property type="match status" value="1"/>
</dbReference>
<protein>
    <recommendedName>
        <fullName evidence="3 8">Dihydrofolate reductase</fullName>
        <ecNumber evidence="3 8">1.5.1.3</ecNumber>
    </recommendedName>
</protein>
<dbReference type="GO" id="GO:0006730">
    <property type="term" value="P:one-carbon metabolic process"/>
    <property type="evidence" value="ECO:0007669"/>
    <property type="project" value="UniProtKB-KW"/>
</dbReference>
<keyword evidence="6 8" id="KW-0560">Oxidoreductase</keyword>
<dbReference type="InterPro" id="IPR012259">
    <property type="entry name" value="DHFR"/>
</dbReference>
<evidence type="ECO:0000256" key="2">
    <source>
        <dbReference type="ARBA" id="ARBA00009539"/>
    </source>
</evidence>
<dbReference type="Gene3D" id="3.40.430.10">
    <property type="entry name" value="Dihydrofolate Reductase, subunit A"/>
    <property type="match status" value="1"/>
</dbReference>
<keyword evidence="4 8" id="KW-0554">One-carbon metabolism</keyword>
<dbReference type="PROSITE" id="PS51330">
    <property type="entry name" value="DHFR_2"/>
    <property type="match status" value="1"/>
</dbReference>
<comment type="function">
    <text evidence="7 8">Key enzyme in folate metabolism. Catalyzes an essential reaction for de novo glycine and purine synthesis, and for DNA precursor synthesis.</text>
</comment>
<keyword evidence="5 8" id="KW-0521">NADP</keyword>
<evidence type="ECO:0000256" key="5">
    <source>
        <dbReference type="ARBA" id="ARBA00022857"/>
    </source>
</evidence>
<dbReference type="Proteomes" id="UP000277424">
    <property type="component" value="Unassembled WGS sequence"/>
</dbReference>
<dbReference type="EMBL" id="RBIG01000002">
    <property type="protein sequence ID" value="RKQ70394.1"/>
    <property type="molecule type" value="Genomic_DNA"/>
</dbReference>
<dbReference type="InterPro" id="IPR024072">
    <property type="entry name" value="DHFR-like_dom_sf"/>
</dbReference>
<organism evidence="11 12">
    <name type="scientific">Oceanibaculum indicum</name>
    <dbReference type="NCBI Taxonomy" id="526216"/>
    <lineage>
        <taxon>Bacteria</taxon>
        <taxon>Pseudomonadati</taxon>
        <taxon>Pseudomonadota</taxon>
        <taxon>Alphaproteobacteria</taxon>
        <taxon>Rhodospirillales</taxon>
        <taxon>Oceanibaculaceae</taxon>
        <taxon>Oceanibaculum</taxon>
    </lineage>
</organism>